<dbReference type="GO" id="GO:0005634">
    <property type="term" value="C:nucleus"/>
    <property type="evidence" value="ECO:0007669"/>
    <property type="project" value="TreeGrafter"/>
</dbReference>
<dbReference type="OrthoDB" id="16066at2759"/>
<accession>A0A6J5XDJ4</accession>
<name>A0A6J5XDJ4_PRUAR</name>
<dbReference type="InterPro" id="IPR016024">
    <property type="entry name" value="ARM-type_fold"/>
</dbReference>
<sequence>MASNFLMGDVNYLYQTIAILKQMKPRKIVMLWLEMQLLKKLFDDLLYSTRKEERCAGTEAFSHLLGEQNELTQELASQGMSIVYELGDASMKENWVHALVNSLTGSGKRKRAIKLVEDSECFKRELLVKVLVEGNSARIRSFANVANEMGQPDLIYKFMDLANYQASLIPRGIAKQAGDALKPHLRSLIPRLVRYQYDPDKKCAGCKHLRKLWSAAFRAMDDIKETVRNSGDKLCRALTSLTVRLSDVSLTGVSEARQTMDIVKNNYVPNKEYYPLPLDCIRPHLSDLVCCMLESLSSLEDQGLNYVELHAANVGIQTEKLENLRISIAKGSPMWETLDLCIKVVDSEALDQLVPRLAQLVRSGVGLNTRVGIASFITLLVQKVGVEIKPYTSRLLRLLFPVVKDEKSAASNVPSPVLVQLNGGSHESRNLDRESRNWNWNWINYSTLADPIIDCDDSRMTSLFSGLFEELWEEHTSSERVALQLYLEEIVSLICEGIGSSSWASKKKSAQAISKLSEGKDALLYAIAALSVSCNKAISSDDPATMNEILSVVSSACTKKQRNTVKQLSLVLNRTRRETGKIFRGRMKCCNPYRLHCQRILDSFLLVVKAFGNQEFFNVVFPLLYEMFTSGTLSQSGEATLVVDAAKAACIHVAHINDILGQQKNLMHVLIATMSSGLPWTVKISALSSAKELCSRLQKVLDDSQESPANANIISLVQELFLSMPPQ</sequence>
<dbReference type="EMBL" id="CAEKKB010000004">
    <property type="protein sequence ID" value="CAB4308928.1"/>
    <property type="molecule type" value="Genomic_DNA"/>
</dbReference>
<keyword evidence="1" id="KW-0677">Repeat</keyword>
<organism evidence="3 4">
    <name type="scientific">Prunus armeniaca</name>
    <name type="common">Apricot</name>
    <name type="synonym">Armeniaca vulgaris</name>
    <dbReference type="NCBI Taxonomy" id="36596"/>
    <lineage>
        <taxon>Eukaryota</taxon>
        <taxon>Viridiplantae</taxon>
        <taxon>Streptophyta</taxon>
        <taxon>Embryophyta</taxon>
        <taxon>Tracheophyta</taxon>
        <taxon>Spermatophyta</taxon>
        <taxon>Magnoliopsida</taxon>
        <taxon>eudicotyledons</taxon>
        <taxon>Gunneridae</taxon>
        <taxon>Pentapetalae</taxon>
        <taxon>rosids</taxon>
        <taxon>fabids</taxon>
        <taxon>Rosales</taxon>
        <taxon>Rosaceae</taxon>
        <taxon>Amygdaloideae</taxon>
        <taxon>Amygdaleae</taxon>
        <taxon>Prunus</taxon>
    </lineage>
</organism>
<dbReference type="PANTHER" id="PTHR23346:SF19">
    <property type="entry name" value="PROTEASOME ADAPTER AND SCAFFOLD PROTEIN ECM29"/>
    <property type="match status" value="1"/>
</dbReference>
<dbReference type="PANTHER" id="PTHR23346">
    <property type="entry name" value="TRANSLATIONAL ACTIVATOR GCN1-RELATED"/>
    <property type="match status" value="1"/>
</dbReference>
<dbReference type="GO" id="GO:0036503">
    <property type="term" value="P:ERAD pathway"/>
    <property type="evidence" value="ECO:0007669"/>
    <property type="project" value="TreeGrafter"/>
</dbReference>
<evidence type="ECO:0000259" key="2">
    <source>
        <dbReference type="Pfam" id="PF24492"/>
    </source>
</evidence>
<dbReference type="InterPro" id="IPR011989">
    <property type="entry name" value="ARM-like"/>
</dbReference>
<dbReference type="Proteomes" id="UP000507245">
    <property type="component" value="Unassembled WGS sequence"/>
</dbReference>
<reference evidence="4" key="1">
    <citation type="journal article" date="2020" name="Genome Biol.">
        <title>Gamete binning: chromosome-level and haplotype-resolved genome assembly enabled by high-throughput single-cell sequencing of gamete genomes.</title>
        <authorList>
            <person name="Campoy J.A."/>
            <person name="Sun H."/>
            <person name="Goel M."/>
            <person name="Jiao W.-B."/>
            <person name="Folz-Donahue K."/>
            <person name="Wang N."/>
            <person name="Rubio M."/>
            <person name="Liu C."/>
            <person name="Kukat C."/>
            <person name="Ruiz D."/>
            <person name="Huettel B."/>
            <person name="Schneeberger K."/>
        </authorList>
    </citation>
    <scope>NUCLEOTIDE SEQUENCE [LARGE SCALE GENOMIC DNA]</scope>
    <source>
        <strain evidence="4">cv. Rojo Pasion</strain>
    </source>
</reference>
<dbReference type="SUPFAM" id="SSF48371">
    <property type="entry name" value="ARM repeat"/>
    <property type="match status" value="1"/>
</dbReference>
<feature type="domain" description="Proteasome adapter and scaffold protein ECM29 HEAT-repeat" evidence="2">
    <location>
        <begin position="281"/>
        <end position="411"/>
    </location>
</feature>
<evidence type="ECO:0000313" key="4">
    <source>
        <dbReference type="Proteomes" id="UP000507245"/>
    </source>
</evidence>
<dbReference type="Pfam" id="PF24492">
    <property type="entry name" value="HEAT_ECM29"/>
    <property type="match status" value="1"/>
</dbReference>
<evidence type="ECO:0000313" key="3">
    <source>
        <dbReference type="EMBL" id="CAB4308928.1"/>
    </source>
</evidence>
<dbReference type="InterPro" id="IPR055443">
    <property type="entry name" value="HEAT_ECM29"/>
</dbReference>
<dbReference type="GO" id="GO:0060090">
    <property type="term" value="F:molecular adaptor activity"/>
    <property type="evidence" value="ECO:0007669"/>
    <property type="project" value="TreeGrafter"/>
</dbReference>
<proteinExistence type="predicted"/>
<dbReference type="AlphaFoldDB" id="A0A6J5XDJ4"/>
<protein>
    <recommendedName>
        <fullName evidence="2">Proteasome adapter and scaffold protein ECM29 HEAT-repeat domain-containing protein</fullName>
    </recommendedName>
</protein>
<dbReference type="GO" id="GO:0005737">
    <property type="term" value="C:cytoplasm"/>
    <property type="evidence" value="ECO:0007669"/>
    <property type="project" value="TreeGrafter"/>
</dbReference>
<dbReference type="Gene3D" id="1.25.10.10">
    <property type="entry name" value="Leucine-rich Repeat Variant"/>
    <property type="match status" value="1"/>
</dbReference>
<gene>
    <name evidence="3" type="ORF">ORAREDHAP_LOCUS29244</name>
</gene>
<keyword evidence="4" id="KW-1185">Reference proteome</keyword>
<evidence type="ECO:0000256" key="1">
    <source>
        <dbReference type="ARBA" id="ARBA00022737"/>
    </source>
</evidence>